<proteinExistence type="predicted"/>
<dbReference type="EMBL" id="JBJUIK010000011">
    <property type="protein sequence ID" value="KAL3511973.1"/>
    <property type="molecule type" value="Genomic_DNA"/>
</dbReference>
<name>A0ABD2YYI9_9GENT</name>
<evidence type="ECO:0000313" key="2">
    <source>
        <dbReference type="EMBL" id="KAL3511973.1"/>
    </source>
</evidence>
<gene>
    <name evidence="2" type="ORF">ACH5RR_024690</name>
</gene>
<evidence type="ECO:0000259" key="1">
    <source>
        <dbReference type="Pfam" id="PF03478"/>
    </source>
</evidence>
<comment type="caution">
    <text evidence="2">The sequence shown here is derived from an EMBL/GenBank/DDBJ whole genome shotgun (WGS) entry which is preliminary data.</text>
</comment>
<keyword evidence="3" id="KW-1185">Reference proteome</keyword>
<dbReference type="PANTHER" id="PTHR44259">
    <property type="entry name" value="OS07G0183000 PROTEIN-RELATED"/>
    <property type="match status" value="1"/>
</dbReference>
<dbReference type="Proteomes" id="UP001630127">
    <property type="component" value="Unassembled WGS sequence"/>
</dbReference>
<protein>
    <recommendedName>
        <fullName evidence="1">KIB1-4 beta-propeller domain-containing protein</fullName>
    </recommendedName>
</protein>
<dbReference type="InterPro" id="IPR005174">
    <property type="entry name" value="KIB1-4_b-propeller"/>
</dbReference>
<dbReference type="Pfam" id="PF03478">
    <property type="entry name" value="Beta-prop_KIB1-4"/>
    <property type="match status" value="1"/>
</dbReference>
<reference evidence="2 3" key="1">
    <citation type="submission" date="2024-11" db="EMBL/GenBank/DDBJ databases">
        <title>A near-complete genome assembly of Cinchona calisaya.</title>
        <authorList>
            <person name="Lian D.C."/>
            <person name="Zhao X.W."/>
            <person name="Wei L."/>
        </authorList>
    </citation>
    <scope>NUCLEOTIDE SEQUENCE [LARGE SCALE GENOMIC DNA]</scope>
    <source>
        <tissue evidence="2">Nenye</tissue>
    </source>
</reference>
<feature type="domain" description="KIB1-4 beta-propeller" evidence="1">
    <location>
        <begin position="103"/>
        <end position="436"/>
    </location>
</feature>
<dbReference type="PANTHER" id="PTHR44259:SF114">
    <property type="entry name" value="OS06G0707300 PROTEIN"/>
    <property type="match status" value="1"/>
</dbReference>
<dbReference type="InterPro" id="IPR050942">
    <property type="entry name" value="F-box_BR-signaling"/>
</dbReference>
<evidence type="ECO:0000313" key="3">
    <source>
        <dbReference type="Proteomes" id="UP001630127"/>
    </source>
</evidence>
<dbReference type="AlphaFoldDB" id="A0ABD2YYI9"/>
<sequence length="474" mass="53739">MLLITKMLLPQKMKSASSSAAMIGRFTAAASYSSSASPVDDKIWLMLPSHEVKDPNPTKKTKDLEEPCKVGVHKWHESCFYDIGKKSFITSNQENNESNDQEVPKVVGSSHGYLASLKPSDCSLSLVKIPRKFYASPRLLSEEGYQLPGIDTLPAFKGKIFRQSDFNHKYGEYKVVGFASRGGDGDDEILETSREVSDYFVEKIVMSDPRSSGLPTVVMTTHSPQTKLSFCRGFDAQKWIHLDTNCCFSDIIYSNRDQKFYAIENSFKLEIEVWDLKDPGSPKKKILVPSFTSLSQFKKLHSYATSKMQPRLCRRYYLAESLGEILLIIRYFDFHVAEDGTCLNCLEDSKCELPYKTVDFDVFKIDPLGKKLHSMKCLGDQALFLGINHSFAVSAREIQGIEGNSIYFGDHYMLNHSHFRGEKNYAYGGHDFGIFNLEEKRVSSCYATQTMKLMHPPVWVAPTSYLVRDQNSNF</sequence>
<accession>A0ABD2YYI9</accession>
<organism evidence="2 3">
    <name type="scientific">Cinchona calisaya</name>
    <dbReference type="NCBI Taxonomy" id="153742"/>
    <lineage>
        <taxon>Eukaryota</taxon>
        <taxon>Viridiplantae</taxon>
        <taxon>Streptophyta</taxon>
        <taxon>Embryophyta</taxon>
        <taxon>Tracheophyta</taxon>
        <taxon>Spermatophyta</taxon>
        <taxon>Magnoliopsida</taxon>
        <taxon>eudicotyledons</taxon>
        <taxon>Gunneridae</taxon>
        <taxon>Pentapetalae</taxon>
        <taxon>asterids</taxon>
        <taxon>lamiids</taxon>
        <taxon>Gentianales</taxon>
        <taxon>Rubiaceae</taxon>
        <taxon>Cinchonoideae</taxon>
        <taxon>Cinchoneae</taxon>
        <taxon>Cinchona</taxon>
    </lineage>
</organism>